<dbReference type="GO" id="GO:0006606">
    <property type="term" value="P:protein import into nucleus"/>
    <property type="evidence" value="ECO:0007669"/>
    <property type="project" value="TreeGrafter"/>
</dbReference>
<dbReference type="PANTHER" id="PTHR13003:SF2">
    <property type="entry name" value="NUCLEAR PORE COMPLEX PROTEIN NUP107"/>
    <property type="match status" value="1"/>
</dbReference>
<sequence length="328" mass="37483">MDMETDSNNTSNGGGSQGNRLSESNEPWPDFIDPSDREQYRRYRKRSSLGSHFLVREKSSTDRVEGGAVNDDNEEHAYPSPALFLEDIKQEVEGSDPLGVQMSPEERNYLTMKRRSYSDKRSSQFEDGLASGTQSSHSFLKAAKQEAEEVSDSGETTFSRFETILDSALQGFISFADLILQFESTCREVSQLIREEASGRHRVIEDRLMRQKAQMLIDEAATWSLLWYLFGKGTEDNLEDVSVCPSTSQQEACDFVMTDPTAQLCLRIVQWLEGLASKAVELDKKLRRNYILHYYKFFVHGIFYECLHVFVHVFGENGKKILEVVFQL</sequence>
<dbReference type="GO" id="GO:0031080">
    <property type="term" value="C:nuclear pore outer ring"/>
    <property type="evidence" value="ECO:0007669"/>
    <property type="project" value="TreeGrafter"/>
</dbReference>
<dbReference type="PANTHER" id="PTHR13003">
    <property type="entry name" value="NUP107-RELATED"/>
    <property type="match status" value="1"/>
</dbReference>
<proteinExistence type="predicted"/>
<protein>
    <submittedName>
        <fullName evidence="9">Uncharacterized protein</fullName>
    </submittedName>
</protein>
<dbReference type="GO" id="GO:0000973">
    <property type="term" value="P:post-transcriptional tethering of RNA polymerase II gene DNA at nuclear periphery"/>
    <property type="evidence" value="ECO:0007669"/>
    <property type="project" value="TreeGrafter"/>
</dbReference>
<keyword evidence="10" id="KW-1185">Reference proteome</keyword>
<dbReference type="InterPro" id="IPR007252">
    <property type="entry name" value="Nup84/Nup107"/>
</dbReference>
<dbReference type="GO" id="GO:0006406">
    <property type="term" value="P:mRNA export from nucleus"/>
    <property type="evidence" value="ECO:0007669"/>
    <property type="project" value="TreeGrafter"/>
</dbReference>
<name>A0AA38GFJ0_TAXCH</name>
<evidence type="ECO:0000256" key="7">
    <source>
        <dbReference type="ARBA" id="ARBA00023242"/>
    </source>
</evidence>
<comment type="caution">
    <text evidence="9">The sequence shown here is derived from an EMBL/GenBank/DDBJ whole genome shotgun (WGS) entry which is preliminary data.</text>
</comment>
<accession>A0AA38GFJ0</accession>
<dbReference type="GO" id="GO:0017056">
    <property type="term" value="F:structural constituent of nuclear pore"/>
    <property type="evidence" value="ECO:0007669"/>
    <property type="project" value="InterPro"/>
</dbReference>
<keyword evidence="2" id="KW-0813">Transport</keyword>
<dbReference type="Proteomes" id="UP000824469">
    <property type="component" value="Unassembled WGS sequence"/>
</dbReference>
<feature type="compositionally biased region" description="Basic and acidic residues" evidence="8">
    <location>
        <begin position="54"/>
        <end position="65"/>
    </location>
</feature>
<evidence type="ECO:0000256" key="1">
    <source>
        <dbReference type="ARBA" id="ARBA00004567"/>
    </source>
</evidence>
<evidence type="ECO:0000256" key="4">
    <source>
        <dbReference type="ARBA" id="ARBA00022927"/>
    </source>
</evidence>
<feature type="region of interest" description="Disordered" evidence="8">
    <location>
        <begin position="96"/>
        <end position="154"/>
    </location>
</feature>
<dbReference type="EMBL" id="JAHRHJ020000003">
    <property type="protein sequence ID" value="KAH9322539.1"/>
    <property type="molecule type" value="Genomic_DNA"/>
</dbReference>
<comment type="subcellular location">
    <subcellularLocation>
        <location evidence="1">Nucleus</location>
        <location evidence="1">Nuclear pore complex</location>
    </subcellularLocation>
</comment>
<keyword evidence="3" id="KW-0509">mRNA transport</keyword>
<evidence type="ECO:0000256" key="5">
    <source>
        <dbReference type="ARBA" id="ARBA00023010"/>
    </source>
</evidence>
<evidence type="ECO:0000313" key="9">
    <source>
        <dbReference type="EMBL" id="KAH9322539.1"/>
    </source>
</evidence>
<keyword evidence="5" id="KW-0811">Translocation</keyword>
<evidence type="ECO:0000256" key="3">
    <source>
        <dbReference type="ARBA" id="ARBA00022816"/>
    </source>
</evidence>
<evidence type="ECO:0000313" key="10">
    <source>
        <dbReference type="Proteomes" id="UP000824469"/>
    </source>
</evidence>
<keyword evidence="4" id="KW-0653">Protein transport</keyword>
<organism evidence="9 10">
    <name type="scientific">Taxus chinensis</name>
    <name type="common">Chinese yew</name>
    <name type="synonym">Taxus wallichiana var. chinensis</name>
    <dbReference type="NCBI Taxonomy" id="29808"/>
    <lineage>
        <taxon>Eukaryota</taxon>
        <taxon>Viridiplantae</taxon>
        <taxon>Streptophyta</taxon>
        <taxon>Embryophyta</taxon>
        <taxon>Tracheophyta</taxon>
        <taxon>Spermatophyta</taxon>
        <taxon>Pinopsida</taxon>
        <taxon>Pinidae</taxon>
        <taxon>Conifers II</taxon>
        <taxon>Cupressales</taxon>
        <taxon>Taxaceae</taxon>
        <taxon>Taxus</taxon>
    </lineage>
</organism>
<reference evidence="9 10" key="1">
    <citation type="journal article" date="2021" name="Nat. Plants">
        <title>The Taxus genome provides insights into paclitaxel biosynthesis.</title>
        <authorList>
            <person name="Xiong X."/>
            <person name="Gou J."/>
            <person name="Liao Q."/>
            <person name="Li Y."/>
            <person name="Zhou Q."/>
            <person name="Bi G."/>
            <person name="Li C."/>
            <person name="Du R."/>
            <person name="Wang X."/>
            <person name="Sun T."/>
            <person name="Guo L."/>
            <person name="Liang H."/>
            <person name="Lu P."/>
            <person name="Wu Y."/>
            <person name="Zhang Z."/>
            <person name="Ro D.K."/>
            <person name="Shang Y."/>
            <person name="Huang S."/>
            <person name="Yan J."/>
        </authorList>
    </citation>
    <scope>NUCLEOTIDE SEQUENCE [LARGE SCALE GENOMIC DNA]</scope>
    <source>
        <strain evidence="9">Ta-2019</strain>
    </source>
</reference>
<keyword evidence="7" id="KW-0539">Nucleus</keyword>
<dbReference type="AlphaFoldDB" id="A0AA38GFJ0"/>
<feature type="region of interest" description="Disordered" evidence="8">
    <location>
        <begin position="1"/>
        <end position="77"/>
    </location>
</feature>
<gene>
    <name evidence="9" type="ORF">KI387_017178</name>
</gene>
<evidence type="ECO:0000256" key="2">
    <source>
        <dbReference type="ARBA" id="ARBA00022448"/>
    </source>
</evidence>
<keyword evidence="6" id="KW-0906">Nuclear pore complex</keyword>
<evidence type="ECO:0000256" key="6">
    <source>
        <dbReference type="ARBA" id="ARBA00023132"/>
    </source>
</evidence>
<evidence type="ECO:0000256" key="8">
    <source>
        <dbReference type="SAM" id="MobiDB-lite"/>
    </source>
</evidence>